<dbReference type="Gene3D" id="1.25.40.10">
    <property type="entry name" value="Tetratricopeptide repeat domain"/>
    <property type="match status" value="1"/>
</dbReference>
<dbReference type="SUPFAM" id="SSF48452">
    <property type="entry name" value="TPR-like"/>
    <property type="match status" value="2"/>
</dbReference>
<dbReference type="InterPro" id="IPR011990">
    <property type="entry name" value="TPR-like_helical_dom_sf"/>
</dbReference>
<keyword evidence="1" id="KW-0802">TPR repeat</keyword>
<accession>A0AAU8LVJ2</accession>
<evidence type="ECO:0000256" key="1">
    <source>
        <dbReference type="PROSITE-ProRule" id="PRU00339"/>
    </source>
</evidence>
<feature type="repeat" description="TPR" evidence="1">
    <location>
        <begin position="520"/>
        <end position="553"/>
    </location>
</feature>
<feature type="region of interest" description="Disordered" evidence="2">
    <location>
        <begin position="1"/>
        <end position="21"/>
    </location>
</feature>
<name>A0AAU8LVJ2_9BACT</name>
<dbReference type="InterPro" id="IPR002182">
    <property type="entry name" value="NB-ARC"/>
</dbReference>
<dbReference type="GO" id="GO:0043531">
    <property type="term" value="F:ADP binding"/>
    <property type="evidence" value="ECO:0007669"/>
    <property type="project" value="InterPro"/>
</dbReference>
<dbReference type="AlphaFoldDB" id="A0AAU8LVJ2"/>
<gene>
    <name evidence="4" type="ORF">Q3M24_00265</name>
</gene>
<dbReference type="EMBL" id="CP159373">
    <property type="protein sequence ID" value="XCN73234.1"/>
    <property type="molecule type" value="Genomic_DNA"/>
</dbReference>
<dbReference type="Pfam" id="PF00931">
    <property type="entry name" value="NB-ARC"/>
    <property type="match status" value="1"/>
</dbReference>
<evidence type="ECO:0000259" key="3">
    <source>
        <dbReference type="Pfam" id="PF00931"/>
    </source>
</evidence>
<dbReference type="PANTHER" id="PTHR10098:SF108">
    <property type="entry name" value="TETRATRICOPEPTIDE REPEAT PROTEIN 28"/>
    <property type="match status" value="1"/>
</dbReference>
<evidence type="ECO:0000313" key="4">
    <source>
        <dbReference type="EMBL" id="XCN73234.1"/>
    </source>
</evidence>
<feature type="domain" description="NB-ARC" evidence="3">
    <location>
        <begin position="59"/>
        <end position="200"/>
    </location>
</feature>
<dbReference type="PRINTS" id="PR00364">
    <property type="entry name" value="DISEASERSIST"/>
</dbReference>
<dbReference type="PANTHER" id="PTHR10098">
    <property type="entry name" value="RAPSYN-RELATED"/>
    <property type="match status" value="1"/>
</dbReference>
<dbReference type="PROSITE" id="PS50005">
    <property type="entry name" value="TPR"/>
    <property type="match status" value="1"/>
</dbReference>
<dbReference type="InterPro" id="IPR019734">
    <property type="entry name" value="TPR_rpt"/>
</dbReference>
<dbReference type="InterPro" id="IPR027417">
    <property type="entry name" value="P-loop_NTPase"/>
</dbReference>
<sequence>MGTTDNIFNHSGDGEQNIGQGDRAIGKQVNNYYPPPPVIPRQLPPLDACFLGRDEELAMLLEQLQPGKVVAVCGPGGMGKSALAAQAVSKLEESRFPDGIVFHSFYGHPETELALQAVCTAFQVEAKAGLAGTVRQVLAGRKALLILDGAEEADDLYAVLRLRGQCGVLITSRKNEDAPDEPLELQRLEEQQAKEVFQRYSGLAINDASVRGICKILDGWPVALRIAGRYLRITKENAADYLKDLEKEPFKELGSGKHEQENITLLLRRSVAQVSEDARLTLGVAGTLAFAPIAREPVAHVLNRDERRARKALGELVNYGLLEKREERWQISHRMVHTYTRTELALSSENLERLAQAYIQVFHIASRAGLSGYAFLDRERAHCPKLLESCFANKLWQEVKGLVGEMWVYLDRQGWWTELLAAFEMNLTAAREAGDRKDEGVCLNNLGYICERRGELDKALAWHNQCLPIYRELDDREGEGTTLNNMASIYRQQGMHELALETYQQSLSISREIGDRMGEGSTLNNIGLLYMNQGDNIRALEHYEQALPIMRELGYKIGESTIRHNIAMTYHAQSDHFNALEYNKQAVAIRRDWGDRPGEAVSCWNIGRIYENLGELPEAEEHISLAVEITKAIGHPSLRKYREGLARVRAARQGV</sequence>
<protein>
    <submittedName>
        <fullName evidence="4">Tetratricopeptide repeat protein</fullName>
    </submittedName>
</protein>
<evidence type="ECO:0000256" key="2">
    <source>
        <dbReference type="SAM" id="MobiDB-lite"/>
    </source>
</evidence>
<dbReference type="KEGG" id="eaj:Q3M24_00265"/>
<organism evidence="4">
    <name type="scientific">Candidatus Electrothrix aestuarii</name>
    <dbReference type="NCBI Taxonomy" id="3062594"/>
    <lineage>
        <taxon>Bacteria</taxon>
        <taxon>Pseudomonadati</taxon>
        <taxon>Thermodesulfobacteriota</taxon>
        <taxon>Desulfobulbia</taxon>
        <taxon>Desulfobulbales</taxon>
        <taxon>Desulfobulbaceae</taxon>
        <taxon>Candidatus Electrothrix</taxon>
    </lineage>
</organism>
<dbReference type="Pfam" id="PF13181">
    <property type="entry name" value="TPR_8"/>
    <property type="match status" value="1"/>
</dbReference>
<dbReference type="SUPFAM" id="SSF52540">
    <property type="entry name" value="P-loop containing nucleoside triphosphate hydrolases"/>
    <property type="match status" value="1"/>
</dbReference>
<dbReference type="SMART" id="SM00028">
    <property type="entry name" value="TPR"/>
    <property type="match status" value="5"/>
</dbReference>
<dbReference type="Pfam" id="PF13424">
    <property type="entry name" value="TPR_12"/>
    <property type="match status" value="2"/>
</dbReference>
<dbReference type="Gene3D" id="3.40.50.300">
    <property type="entry name" value="P-loop containing nucleotide triphosphate hydrolases"/>
    <property type="match status" value="1"/>
</dbReference>
<proteinExistence type="predicted"/>
<reference evidence="4" key="1">
    <citation type="journal article" date="2024" name="Syst. Appl. Microbiol.">
        <title>First single-strain enrichments of Electrothrix cable bacteria, description of E. aestuarii sp. nov. and E. rattekaaiensis sp. nov., and proposal of a cable bacteria taxonomy following the rules of the SeqCode.</title>
        <authorList>
            <person name="Plum-Jensen L.E."/>
            <person name="Schramm A."/>
            <person name="Marshall I.P.G."/>
        </authorList>
    </citation>
    <scope>NUCLEOTIDE SEQUENCE</scope>
    <source>
        <strain evidence="4">Rat1</strain>
    </source>
</reference>
<reference evidence="4" key="2">
    <citation type="submission" date="2024-06" db="EMBL/GenBank/DDBJ databases">
        <authorList>
            <person name="Plum-Jensen L.E."/>
            <person name="Schramm A."/>
            <person name="Marshall I.P.G."/>
        </authorList>
    </citation>
    <scope>NUCLEOTIDE SEQUENCE</scope>
    <source>
        <strain evidence="4">Rat1</strain>
    </source>
</reference>